<sequence length="127" mass="14490">MACPFSSRRFKLTHRDDSSREGDHRRIARIRQDERDIDVLRQSSVQITSSLLGEDGDDLENTQTLNLKHLRAAVTLLTNPSIKEDENVALRVITACVNPRGVEPYTRPTISIRYTMSEMEMNSSSQE</sequence>
<feature type="region of interest" description="Disordered" evidence="1">
    <location>
        <begin position="1"/>
        <end position="29"/>
    </location>
</feature>
<feature type="compositionally biased region" description="Basic and acidic residues" evidence="1">
    <location>
        <begin position="13"/>
        <end position="29"/>
    </location>
</feature>
<gene>
    <name evidence="2" type="ORF">G5I_05995</name>
</gene>
<accession>F4WJW1</accession>
<dbReference type="InParanoid" id="F4WJW1"/>
<evidence type="ECO:0000256" key="1">
    <source>
        <dbReference type="SAM" id="MobiDB-lite"/>
    </source>
</evidence>
<dbReference type="OrthoDB" id="6127067at2759"/>
<protein>
    <submittedName>
        <fullName evidence="2">Uncharacterized protein</fullName>
    </submittedName>
</protein>
<keyword evidence="3" id="KW-1185">Reference proteome</keyword>
<reference evidence="2" key="1">
    <citation type="submission" date="2011-02" db="EMBL/GenBank/DDBJ databases">
        <title>The genome of the leaf-cutting ant Acromyrmex echinatior suggests key adaptations to social evolution and fungus farming.</title>
        <authorList>
            <person name="Nygaard S."/>
            <person name="Zhang G."/>
        </authorList>
    </citation>
    <scope>NUCLEOTIDE SEQUENCE</scope>
</reference>
<dbReference type="Proteomes" id="UP000007755">
    <property type="component" value="Unassembled WGS sequence"/>
</dbReference>
<dbReference type="AlphaFoldDB" id="F4WJW1"/>
<dbReference type="STRING" id="103372.F4WJW1"/>
<evidence type="ECO:0000313" key="3">
    <source>
        <dbReference type="Proteomes" id="UP000007755"/>
    </source>
</evidence>
<organism evidence="3">
    <name type="scientific">Acromyrmex echinatior</name>
    <name type="common">Panamanian leafcutter ant</name>
    <name type="synonym">Acromyrmex octospinosus echinatior</name>
    <dbReference type="NCBI Taxonomy" id="103372"/>
    <lineage>
        <taxon>Eukaryota</taxon>
        <taxon>Metazoa</taxon>
        <taxon>Ecdysozoa</taxon>
        <taxon>Arthropoda</taxon>
        <taxon>Hexapoda</taxon>
        <taxon>Insecta</taxon>
        <taxon>Pterygota</taxon>
        <taxon>Neoptera</taxon>
        <taxon>Endopterygota</taxon>
        <taxon>Hymenoptera</taxon>
        <taxon>Apocrita</taxon>
        <taxon>Aculeata</taxon>
        <taxon>Formicoidea</taxon>
        <taxon>Formicidae</taxon>
        <taxon>Myrmicinae</taxon>
        <taxon>Acromyrmex</taxon>
    </lineage>
</organism>
<proteinExistence type="predicted"/>
<dbReference type="EMBL" id="GL888187">
    <property type="protein sequence ID" value="EGI65483.1"/>
    <property type="molecule type" value="Genomic_DNA"/>
</dbReference>
<name>F4WJW1_ACREC</name>
<evidence type="ECO:0000313" key="2">
    <source>
        <dbReference type="EMBL" id="EGI65483.1"/>
    </source>
</evidence>